<sequence>MTEPKRGWLQRLTQGLSRSSKQMGEQITSAFVAKAPLDQAKLDELEEMLIEADLGPHSAARITERFGQEKFGKAVDEQEIKEALAEAIGDELSAREGDFAPLSGPRPYVVLFIGVNGSGKTTTLGKIAADLTGRGAKVLIAAGDTFRAAAVEQLKVWADRAKADFMSRPTGSDAAGLAFDALERARREGYDVVLIDTAGRLQNKQGLMDELHKIIRVVKKLDPDAPHETLLVLDATVGRNALAQENIFGNQIGVSGIVMTKLDGTARGGVLVPVAQASDSPIKLIGVGEGIEDLQPFNARAFARSLVGLEEPVR</sequence>
<dbReference type="Pfam" id="PF00448">
    <property type="entry name" value="SRP54"/>
    <property type="match status" value="1"/>
</dbReference>
<dbReference type="GO" id="GO:0006614">
    <property type="term" value="P:SRP-dependent cotranslational protein targeting to membrane"/>
    <property type="evidence" value="ECO:0007669"/>
    <property type="project" value="InterPro"/>
</dbReference>
<evidence type="ECO:0000256" key="3">
    <source>
        <dbReference type="ARBA" id="ARBA00022490"/>
    </source>
</evidence>
<evidence type="ECO:0000256" key="6">
    <source>
        <dbReference type="ARBA" id="ARBA00023134"/>
    </source>
</evidence>
<dbReference type="InterPro" id="IPR000897">
    <property type="entry name" value="SRP54_GTPase_dom"/>
</dbReference>
<evidence type="ECO:0000259" key="11">
    <source>
        <dbReference type="PROSITE" id="PS00300"/>
    </source>
</evidence>
<evidence type="ECO:0000256" key="4">
    <source>
        <dbReference type="ARBA" id="ARBA00022741"/>
    </source>
</evidence>
<reference evidence="13" key="1">
    <citation type="submission" date="2018-05" db="EMBL/GenBank/DDBJ databases">
        <authorList>
            <person name="Li X."/>
        </authorList>
    </citation>
    <scope>NUCLEOTIDE SEQUENCE [LARGE SCALE GENOMIC DNA]</scope>
    <source>
        <strain evidence="13">HKS-05</strain>
    </source>
</reference>
<evidence type="ECO:0000256" key="10">
    <source>
        <dbReference type="HAMAP-Rule" id="MF_00920"/>
    </source>
</evidence>
<comment type="subcellular location">
    <subcellularLocation>
        <location evidence="1">Cell inner membrane</location>
        <topology evidence="1">Peripheral membrane protein</topology>
        <orientation evidence="1">Cytoplasmic side</orientation>
    </subcellularLocation>
    <subcellularLocation>
        <location evidence="10">Cell membrane</location>
        <topology evidence="10">Peripheral membrane protein</topology>
        <orientation evidence="10">Cytoplasmic side</orientation>
    </subcellularLocation>
    <subcellularLocation>
        <location evidence="10">Cytoplasm</location>
    </subcellularLocation>
</comment>
<feature type="binding site" evidence="10">
    <location>
        <begin position="260"/>
        <end position="263"/>
    </location>
    <ligand>
        <name>GTP</name>
        <dbReference type="ChEBI" id="CHEBI:37565"/>
    </ligand>
</feature>
<dbReference type="InterPro" id="IPR042101">
    <property type="entry name" value="SRP54_N_sf"/>
</dbReference>
<dbReference type="GO" id="GO:0005886">
    <property type="term" value="C:plasma membrane"/>
    <property type="evidence" value="ECO:0007669"/>
    <property type="project" value="UniProtKB-SubCell"/>
</dbReference>
<evidence type="ECO:0000256" key="2">
    <source>
        <dbReference type="ARBA" id="ARBA00022475"/>
    </source>
</evidence>
<dbReference type="InterPro" id="IPR003593">
    <property type="entry name" value="AAA+_ATPase"/>
</dbReference>
<dbReference type="Gene3D" id="3.40.50.300">
    <property type="entry name" value="P-loop containing nucleotide triphosphate hydrolases"/>
    <property type="match status" value="1"/>
</dbReference>
<evidence type="ECO:0000256" key="5">
    <source>
        <dbReference type="ARBA" id="ARBA00022801"/>
    </source>
</evidence>
<dbReference type="Pfam" id="PF02881">
    <property type="entry name" value="SRP54_N"/>
    <property type="match status" value="1"/>
</dbReference>
<keyword evidence="3 10" id="KW-0963">Cytoplasm</keyword>
<dbReference type="InterPro" id="IPR004390">
    <property type="entry name" value="SR_rcpt_FtsY"/>
</dbReference>
<keyword evidence="2 10" id="KW-1003">Cell membrane</keyword>
<keyword evidence="6 10" id="KW-0342">GTP-binding</keyword>
<comment type="subunit">
    <text evidence="10">Part of the signal recognition particle protein translocation system, which is composed of SRP and FtsY. SRP is a ribonucleoprotein composed of Ffh and a 4.5S RNA molecule.</text>
</comment>
<evidence type="ECO:0000256" key="1">
    <source>
        <dbReference type="ARBA" id="ARBA00004515"/>
    </source>
</evidence>
<comment type="catalytic activity">
    <reaction evidence="9 10">
        <text>GTP + H2O = GDP + phosphate + H(+)</text>
        <dbReference type="Rhea" id="RHEA:19669"/>
        <dbReference type="ChEBI" id="CHEBI:15377"/>
        <dbReference type="ChEBI" id="CHEBI:15378"/>
        <dbReference type="ChEBI" id="CHEBI:37565"/>
        <dbReference type="ChEBI" id="CHEBI:43474"/>
        <dbReference type="ChEBI" id="CHEBI:58189"/>
        <dbReference type="EC" id="3.6.5.4"/>
    </reaction>
</comment>
<dbReference type="RefSeq" id="WP_111456594.1">
    <property type="nucleotide sequence ID" value="NZ_QFYP01000001.1"/>
</dbReference>
<dbReference type="GO" id="GO:0005525">
    <property type="term" value="F:GTP binding"/>
    <property type="evidence" value="ECO:0007669"/>
    <property type="project" value="UniProtKB-UniRule"/>
</dbReference>
<comment type="function">
    <text evidence="10">Involved in targeting and insertion of nascent membrane proteins into the cytoplasmic membrane. Acts as a receptor for the complex formed by the signal recognition particle (SRP) and the ribosome-nascent chain (RNC). Interaction with SRP-RNC leads to the transfer of the RNC complex to the Sec translocase for insertion into the membrane, the hydrolysis of GTP by both Ffh and FtsY, and the dissociation of the SRP-FtsY complex into the individual components.</text>
</comment>
<dbReference type="GO" id="GO:0005737">
    <property type="term" value="C:cytoplasm"/>
    <property type="evidence" value="ECO:0007669"/>
    <property type="project" value="UniProtKB-SubCell"/>
</dbReference>
<dbReference type="CDD" id="cd17874">
    <property type="entry name" value="FtsY"/>
    <property type="match status" value="1"/>
</dbReference>
<feature type="binding site" evidence="10">
    <location>
        <begin position="196"/>
        <end position="200"/>
    </location>
    <ligand>
        <name>GTP</name>
        <dbReference type="ChEBI" id="CHEBI:37565"/>
    </ligand>
</feature>
<feature type="domain" description="SRP54-type proteins GTP-binding" evidence="11">
    <location>
        <begin position="281"/>
        <end position="294"/>
    </location>
</feature>
<evidence type="ECO:0000256" key="7">
    <source>
        <dbReference type="ARBA" id="ARBA00023136"/>
    </source>
</evidence>
<keyword evidence="4 10" id="KW-0547">Nucleotide-binding</keyword>
<dbReference type="Proteomes" id="UP000249842">
    <property type="component" value="Unassembled WGS sequence"/>
</dbReference>
<dbReference type="InterPro" id="IPR013822">
    <property type="entry name" value="Signal_recog_particl_SRP54_hlx"/>
</dbReference>
<dbReference type="NCBIfam" id="TIGR00064">
    <property type="entry name" value="ftsY"/>
    <property type="match status" value="1"/>
</dbReference>
<dbReference type="SUPFAM" id="SSF52540">
    <property type="entry name" value="P-loop containing nucleoside triphosphate hydrolases"/>
    <property type="match status" value="1"/>
</dbReference>
<dbReference type="AlphaFoldDB" id="A0A328AYN2"/>
<accession>A0A328AYN2</accession>
<dbReference type="FunFam" id="3.40.50.300:FF:000053">
    <property type="entry name" value="Signal recognition particle receptor FtsY"/>
    <property type="match status" value="1"/>
</dbReference>
<dbReference type="InterPro" id="IPR027417">
    <property type="entry name" value="P-loop_NTPase"/>
</dbReference>
<dbReference type="HAMAP" id="MF_00920">
    <property type="entry name" value="FtsY"/>
    <property type="match status" value="1"/>
</dbReference>
<evidence type="ECO:0000256" key="9">
    <source>
        <dbReference type="ARBA" id="ARBA00048027"/>
    </source>
</evidence>
<dbReference type="SMART" id="SM00382">
    <property type="entry name" value="AAA"/>
    <property type="match status" value="1"/>
</dbReference>
<dbReference type="EMBL" id="QFYP01000001">
    <property type="protein sequence ID" value="RAK59301.1"/>
    <property type="molecule type" value="Genomic_DNA"/>
</dbReference>
<keyword evidence="13" id="KW-1185">Reference proteome</keyword>
<protein>
    <recommendedName>
        <fullName evidence="10">Signal recognition particle receptor FtsY</fullName>
        <shortName evidence="10">SRP receptor</shortName>
        <ecNumber evidence="10">3.6.5.4</ecNumber>
    </recommendedName>
</protein>
<dbReference type="EC" id="3.6.5.4" evidence="10"/>
<dbReference type="PANTHER" id="PTHR43134:SF1">
    <property type="entry name" value="SIGNAL RECOGNITION PARTICLE RECEPTOR SUBUNIT ALPHA"/>
    <property type="match status" value="1"/>
</dbReference>
<dbReference type="SMART" id="SM00962">
    <property type="entry name" value="SRP54"/>
    <property type="match status" value="1"/>
</dbReference>
<dbReference type="GO" id="GO:0003924">
    <property type="term" value="F:GTPase activity"/>
    <property type="evidence" value="ECO:0007669"/>
    <property type="project" value="UniProtKB-UniRule"/>
</dbReference>
<keyword evidence="8 10" id="KW-0675">Receptor</keyword>
<dbReference type="SMART" id="SM00963">
    <property type="entry name" value="SRP54_N"/>
    <property type="match status" value="1"/>
</dbReference>
<feature type="binding site" evidence="10">
    <location>
        <begin position="114"/>
        <end position="121"/>
    </location>
    <ligand>
        <name>GTP</name>
        <dbReference type="ChEBI" id="CHEBI:37565"/>
    </ligand>
</feature>
<comment type="caution">
    <text evidence="12">The sequence shown here is derived from an EMBL/GenBank/DDBJ whole genome shotgun (WGS) entry which is preliminary data.</text>
</comment>
<name>A0A328AYN2_9CAUL</name>
<keyword evidence="7 10" id="KW-0472">Membrane</keyword>
<dbReference type="SUPFAM" id="SSF47364">
    <property type="entry name" value="Domain of the SRP/SRP receptor G-proteins"/>
    <property type="match status" value="1"/>
</dbReference>
<organism evidence="12 13">
    <name type="scientific">Phenylobacterium hankyongense</name>
    <dbReference type="NCBI Taxonomy" id="1813876"/>
    <lineage>
        <taxon>Bacteria</taxon>
        <taxon>Pseudomonadati</taxon>
        <taxon>Pseudomonadota</taxon>
        <taxon>Alphaproteobacteria</taxon>
        <taxon>Caulobacterales</taxon>
        <taxon>Caulobacteraceae</taxon>
        <taxon>Phenylobacterium</taxon>
    </lineage>
</organism>
<gene>
    <name evidence="10" type="primary">ftsY</name>
    <name evidence="12" type="ORF">DJ021_05525</name>
</gene>
<dbReference type="InterPro" id="IPR036225">
    <property type="entry name" value="SRP/SRP_N"/>
</dbReference>
<dbReference type="GO" id="GO:0005047">
    <property type="term" value="F:signal recognition particle binding"/>
    <property type="evidence" value="ECO:0007669"/>
    <property type="project" value="TreeGrafter"/>
</dbReference>
<evidence type="ECO:0000256" key="8">
    <source>
        <dbReference type="ARBA" id="ARBA00023170"/>
    </source>
</evidence>
<dbReference type="PANTHER" id="PTHR43134">
    <property type="entry name" value="SIGNAL RECOGNITION PARTICLE RECEPTOR SUBUNIT ALPHA"/>
    <property type="match status" value="1"/>
</dbReference>
<keyword evidence="5 10" id="KW-0378">Hydrolase</keyword>
<dbReference type="Gene3D" id="1.20.120.140">
    <property type="entry name" value="Signal recognition particle SRP54, nucleotide-binding domain"/>
    <property type="match status" value="1"/>
</dbReference>
<dbReference type="OrthoDB" id="9804720at2"/>
<proteinExistence type="inferred from homology"/>
<evidence type="ECO:0000313" key="12">
    <source>
        <dbReference type="EMBL" id="RAK59301.1"/>
    </source>
</evidence>
<evidence type="ECO:0000313" key="13">
    <source>
        <dbReference type="Proteomes" id="UP000249842"/>
    </source>
</evidence>
<dbReference type="PROSITE" id="PS00300">
    <property type="entry name" value="SRP54"/>
    <property type="match status" value="1"/>
</dbReference>
<comment type="similarity">
    <text evidence="10">Belongs to the GTP-binding SRP family. FtsY subfamily.</text>
</comment>